<dbReference type="RefSeq" id="XP_025470948.1">
    <property type="nucleotide sequence ID" value="XM_025606919.1"/>
</dbReference>
<dbReference type="Proteomes" id="UP000246702">
    <property type="component" value="Unassembled WGS sequence"/>
</dbReference>
<protein>
    <submittedName>
        <fullName evidence="1">Uncharacterized protein</fullName>
    </submittedName>
</protein>
<evidence type="ECO:0000313" key="1">
    <source>
        <dbReference type="EMBL" id="PWY94187.1"/>
    </source>
</evidence>
<comment type="caution">
    <text evidence="1">The sequence shown here is derived from an EMBL/GenBank/DDBJ whole genome shotgun (WGS) entry which is preliminary data.</text>
</comment>
<dbReference type="EMBL" id="MSFK01000005">
    <property type="protein sequence ID" value="PWY94187.1"/>
    <property type="molecule type" value="Genomic_DNA"/>
</dbReference>
<proteinExistence type="predicted"/>
<reference evidence="1 2" key="1">
    <citation type="submission" date="2016-12" db="EMBL/GenBank/DDBJ databases">
        <title>The genomes of Aspergillus section Nigri reveals drivers in fungal speciation.</title>
        <authorList>
            <consortium name="DOE Joint Genome Institute"/>
            <person name="Vesth T.C."/>
            <person name="Nybo J."/>
            <person name="Theobald S."/>
            <person name="Brandl J."/>
            <person name="Frisvad J.C."/>
            <person name="Nielsen K.F."/>
            <person name="Lyhne E.K."/>
            <person name="Kogle M.E."/>
            <person name="Kuo A."/>
            <person name="Riley R."/>
            <person name="Clum A."/>
            <person name="Nolan M."/>
            <person name="Lipzen A."/>
            <person name="Salamov A."/>
            <person name="Henrissat B."/>
            <person name="Wiebenga A."/>
            <person name="De Vries R.P."/>
            <person name="Grigoriev I.V."/>
            <person name="Mortensen U.H."/>
            <person name="Andersen M.R."/>
            <person name="Baker S.E."/>
        </authorList>
    </citation>
    <scope>NUCLEOTIDE SEQUENCE [LARGE SCALE GENOMIC DNA]</scope>
    <source>
        <strain evidence="1 2">CBS 115572</strain>
    </source>
</reference>
<gene>
    <name evidence="1" type="ORF">BO94DRAFT_323616</name>
</gene>
<keyword evidence="2" id="KW-1185">Reference proteome</keyword>
<dbReference type="AlphaFoldDB" id="A0A317X9A4"/>
<organism evidence="1 2">
    <name type="scientific">Aspergillus sclerotioniger CBS 115572</name>
    <dbReference type="NCBI Taxonomy" id="1450535"/>
    <lineage>
        <taxon>Eukaryota</taxon>
        <taxon>Fungi</taxon>
        <taxon>Dikarya</taxon>
        <taxon>Ascomycota</taxon>
        <taxon>Pezizomycotina</taxon>
        <taxon>Eurotiomycetes</taxon>
        <taxon>Eurotiomycetidae</taxon>
        <taxon>Eurotiales</taxon>
        <taxon>Aspergillaceae</taxon>
        <taxon>Aspergillus</taxon>
        <taxon>Aspergillus subgen. Circumdati</taxon>
    </lineage>
</organism>
<sequence>MDVHTIIYHLHTYIDSMKINAVYQLTTTTLLTLLSSSSSPLIPNHKQRTNPIPQPRRSPKIKFKSQISSAYLVLHRTPYTQWYIHTPIHRYFPTHPPTLHPHRRTGNGCCHTHLHPPPQLQFPATSRYPGRISFWKKITCGLDYHLPSLT</sequence>
<accession>A0A317X9A4</accession>
<evidence type="ECO:0000313" key="2">
    <source>
        <dbReference type="Proteomes" id="UP000246702"/>
    </source>
</evidence>
<name>A0A317X9A4_9EURO</name>
<dbReference type="GeneID" id="37109062"/>